<dbReference type="Proteomes" id="UP000327493">
    <property type="component" value="Chromosome 20"/>
</dbReference>
<feature type="compositionally biased region" description="Low complexity" evidence="1">
    <location>
        <begin position="9"/>
        <end position="20"/>
    </location>
</feature>
<feature type="region of interest" description="Disordered" evidence="1">
    <location>
        <begin position="1"/>
        <end position="40"/>
    </location>
</feature>
<comment type="caution">
    <text evidence="2">The sequence shown here is derived from an EMBL/GenBank/DDBJ whole genome shotgun (WGS) entry which is preliminary data.</text>
</comment>
<organism evidence="2 3">
    <name type="scientific">Etheostoma spectabile</name>
    <name type="common">orangethroat darter</name>
    <dbReference type="NCBI Taxonomy" id="54343"/>
    <lineage>
        <taxon>Eukaryota</taxon>
        <taxon>Metazoa</taxon>
        <taxon>Chordata</taxon>
        <taxon>Craniata</taxon>
        <taxon>Vertebrata</taxon>
        <taxon>Euteleostomi</taxon>
        <taxon>Actinopterygii</taxon>
        <taxon>Neopterygii</taxon>
        <taxon>Teleostei</taxon>
        <taxon>Neoteleostei</taxon>
        <taxon>Acanthomorphata</taxon>
        <taxon>Eupercaria</taxon>
        <taxon>Perciformes</taxon>
        <taxon>Percoidei</taxon>
        <taxon>Percidae</taxon>
        <taxon>Etheostomatinae</taxon>
        <taxon>Etheostoma</taxon>
    </lineage>
</organism>
<evidence type="ECO:0000256" key="1">
    <source>
        <dbReference type="SAM" id="MobiDB-lite"/>
    </source>
</evidence>
<feature type="compositionally biased region" description="Basic residues" evidence="1">
    <location>
        <begin position="95"/>
        <end position="109"/>
    </location>
</feature>
<dbReference type="AlphaFoldDB" id="A0A5J5CKJ5"/>
<proteinExistence type="predicted"/>
<accession>A0A5J5CKJ5</accession>
<dbReference type="EMBL" id="VOFY01000020">
    <property type="protein sequence ID" value="KAA8582412.1"/>
    <property type="molecule type" value="Genomic_DNA"/>
</dbReference>
<feature type="region of interest" description="Disordered" evidence="1">
    <location>
        <begin position="71"/>
        <end position="109"/>
    </location>
</feature>
<gene>
    <name evidence="2" type="ORF">FQN60_009152</name>
</gene>
<protein>
    <submittedName>
        <fullName evidence="2">Uncharacterized protein</fullName>
    </submittedName>
</protein>
<keyword evidence="3" id="KW-1185">Reference proteome</keyword>
<name>A0A5J5CKJ5_9PERO</name>
<evidence type="ECO:0000313" key="3">
    <source>
        <dbReference type="Proteomes" id="UP000327493"/>
    </source>
</evidence>
<sequence>SGWPEGCRLRAGAGRPDAGPGLSGQVRVDTDGTTESGEPRAWWSYDGHGCLFPAADGGSFLILCPDPRPAGAPPCVGSSLPASSPTTSPAPSLRSRVRGGRGRGRPRPA</sequence>
<feature type="non-terminal residue" evidence="2">
    <location>
        <position position="1"/>
    </location>
</feature>
<evidence type="ECO:0000313" key="2">
    <source>
        <dbReference type="EMBL" id="KAA8582412.1"/>
    </source>
</evidence>
<reference evidence="2 3" key="1">
    <citation type="submission" date="2019-08" db="EMBL/GenBank/DDBJ databases">
        <title>A chromosome-level genome assembly, high-density linkage maps, and genome scans reveal the genomic architecture of hybrid incompatibilities underlying speciation via character displacement in darters (Percidae: Etheostominae).</title>
        <authorList>
            <person name="Moran R.L."/>
            <person name="Catchen J.M."/>
            <person name="Fuller R.C."/>
        </authorList>
    </citation>
    <scope>NUCLEOTIDE SEQUENCE [LARGE SCALE GENOMIC DNA]</scope>
    <source>
        <strain evidence="2">EspeVRDwgs_2016</strain>
        <tissue evidence="2">Muscle</tissue>
    </source>
</reference>
<feature type="compositionally biased region" description="Low complexity" evidence="1">
    <location>
        <begin position="78"/>
        <end position="94"/>
    </location>
</feature>